<evidence type="ECO:0000256" key="1">
    <source>
        <dbReference type="SAM" id="MobiDB-lite"/>
    </source>
</evidence>
<comment type="caution">
    <text evidence="3">The sequence shown here is derived from an EMBL/GenBank/DDBJ whole genome shotgun (WGS) entry which is preliminary data.</text>
</comment>
<feature type="region of interest" description="Disordered" evidence="1">
    <location>
        <begin position="1"/>
        <end position="61"/>
    </location>
</feature>
<evidence type="ECO:0000313" key="3">
    <source>
        <dbReference type="EMBL" id="KAJ7624839.1"/>
    </source>
</evidence>
<protein>
    <recommendedName>
        <fullName evidence="2">DUF7330 domain-containing protein</fullName>
    </recommendedName>
</protein>
<keyword evidence="4" id="KW-1185">Reference proteome</keyword>
<organism evidence="3 4">
    <name type="scientific">Roridomyces roridus</name>
    <dbReference type="NCBI Taxonomy" id="1738132"/>
    <lineage>
        <taxon>Eukaryota</taxon>
        <taxon>Fungi</taxon>
        <taxon>Dikarya</taxon>
        <taxon>Basidiomycota</taxon>
        <taxon>Agaricomycotina</taxon>
        <taxon>Agaricomycetes</taxon>
        <taxon>Agaricomycetidae</taxon>
        <taxon>Agaricales</taxon>
        <taxon>Marasmiineae</taxon>
        <taxon>Mycenaceae</taxon>
        <taxon>Roridomyces</taxon>
    </lineage>
</organism>
<dbReference type="InterPro" id="IPR055754">
    <property type="entry name" value="DUF7330"/>
</dbReference>
<evidence type="ECO:0000259" key="2">
    <source>
        <dbReference type="Pfam" id="PF24016"/>
    </source>
</evidence>
<evidence type="ECO:0000313" key="4">
    <source>
        <dbReference type="Proteomes" id="UP001221142"/>
    </source>
</evidence>
<dbReference type="EMBL" id="JARKIF010000013">
    <property type="protein sequence ID" value="KAJ7624839.1"/>
    <property type="molecule type" value="Genomic_DNA"/>
</dbReference>
<dbReference type="Pfam" id="PF24016">
    <property type="entry name" value="DUF7330"/>
    <property type="match status" value="1"/>
</dbReference>
<proteinExistence type="predicted"/>
<dbReference type="Proteomes" id="UP001221142">
    <property type="component" value="Unassembled WGS sequence"/>
</dbReference>
<gene>
    <name evidence="3" type="ORF">FB45DRAFT_924331</name>
</gene>
<reference evidence="3" key="1">
    <citation type="submission" date="2023-03" db="EMBL/GenBank/DDBJ databases">
        <title>Massive genome expansion in bonnet fungi (Mycena s.s.) driven by repeated elements and novel gene families across ecological guilds.</title>
        <authorList>
            <consortium name="Lawrence Berkeley National Laboratory"/>
            <person name="Harder C.B."/>
            <person name="Miyauchi S."/>
            <person name="Viragh M."/>
            <person name="Kuo A."/>
            <person name="Thoen E."/>
            <person name="Andreopoulos B."/>
            <person name="Lu D."/>
            <person name="Skrede I."/>
            <person name="Drula E."/>
            <person name="Henrissat B."/>
            <person name="Morin E."/>
            <person name="Kohler A."/>
            <person name="Barry K."/>
            <person name="LaButti K."/>
            <person name="Morin E."/>
            <person name="Salamov A."/>
            <person name="Lipzen A."/>
            <person name="Mereny Z."/>
            <person name="Hegedus B."/>
            <person name="Baldrian P."/>
            <person name="Stursova M."/>
            <person name="Weitz H."/>
            <person name="Taylor A."/>
            <person name="Grigoriev I.V."/>
            <person name="Nagy L.G."/>
            <person name="Martin F."/>
            <person name="Kauserud H."/>
        </authorList>
    </citation>
    <scope>NUCLEOTIDE SEQUENCE</scope>
    <source>
        <strain evidence="3">9284</strain>
    </source>
</reference>
<name>A0AAD7BM64_9AGAR</name>
<dbReference type="AlphaFoldDB" id="A0AAD7BM64"/>
<feature type="domain" description="DUF7330" evidence="2">
    <location>
        <begin position="70"/>
        <end position="254"/>
    </location>
</feature>
<sequence>MLIPPDSDPKGAPRTDVTVNRAVGQEELPPAYDTPFPQGSSSSPPPFPTASSSSPSPYYPVVPDTVKPTNLLSLSRSTNSVKGTYVIDPRIKIPSTLLPPLTDGETEATRRNMSIQTSTGSINVDVFVVGDGCVKRKCALFLKSPYGSISAKLHAAPVGARPPFTIRAESSNGSITLHLPLSFRGPLTIHTQYGSVRLASSLDAATTTFSEVDGTRRYFVGDFSDYEGEEEGALWFGDEAHLETTYGSVKVQYEAAFNETSESDLGSGKGKGKGSFFGKLLGL</sequence>
<accession>A0AAD7BM64</accession>
<feature type="compositionally biased region" description="Low complexity" evidence="1">
    <location>
        <begin position="49"/>
        <end position="61"/>
    </location>
</feature>